<comment type="caution">
    <text evidence="1">The sequence shown here is derived from an EMBL/GenBank/DDBJ whole genome shotgun (WGS) entry which is preliminary data.</text>
</comment>
<accession>A0A2S6CPG0</accession>
<organism evidence="1 2">
    <name type="scientific">Cuspidothrix issatschenkoi CHARLIE-1</name>
    <dbReference type="NCBI Taxonomy" id="2052836"/>
    <lineage>
        <taxon>Bacteria</taxon>
        <taxon>Bacillati</taxon>
        <taxon>Cyanobacteriota</taxon>
        <taxon>Cyanophyceae</taxon>
        <taxon>Nostocales</taxon>
        <taxon>Aphanizomenonaceae</taxon>
        <taxon>Cuspidothrix</taxon>
    </lineage>
</organism>
<dbReference type="EMBL" id="PGEM01000201">
    <property type="protein sequence ID" value="PPJ61587.1"/>
    <property type="molecule type" value="Genomic_DNA"/>
</dbReference>
<proteinExistence type="predicted"/>
<dbReference type="InterPro" id="IPR036866">
    <property type="entry name" value="RibonucZ/Hydroxyglut_hydro"/>
</dbReference>
<sequence length="52" mass="5760">MGYERLLDRENAIASVRPLVDLEKVEAVLVGDGLSIFRDGREQLQELMGSLG</sequence>
<dbReference type="AlphaFoldDB" id="A0A2S6CPG0"/>
<gene>
    <name evidence="1" type="ORF">CUN59_20095</name>
</gene>
<name>A0A2S6CPG0_9CYAN</name>
<dbReference type="OrthoDB" id="5563783at2"/>
<evidence type="ECO:0000313" key="2">
    <source>
        <dbReference type="Proteomes" id="UP000239589"/>
    </source>
</evidence>
<protein>
    <submittedName>
        <fullName evidence="1">Uncharacterized protein</fullName>
    </submittedName>
</protein>
<evidence type="ECO:0000313" key="1">
    <source>
        <dbReference type="EMBL" id="PPJ61587.1"/>
    </source>
</evidence>
<dbReference type="Proteomes" id="UP000239589">
    <property type="component" value="Unassembled WGS sequence"/>
</dbReference>
<dbReference type="Gene3D" id="3.60.15.10">
    <property type="entry name" value="Ribonuclease Z/Hydroxyacylglutathione hydrolase-like"/>
    <property type="match status" value="1"/>
</dbReference>
<dbReference type="RefSeq" id="WP_104389491.1">
    <property type="nucleotide sequence ID" value="NZ_PGEM01000201.1"/>
</dbReference>
<keyword evidence="2" id="KW-1185">Reference proteome</keyword>
<reference evidence="1 2" key="1">
    <citation type="submission" date="2018-02" db="EMBL/GenBank/DDBJ databases">
        <title>Discovery of a pederin family compound in a non-symbiotic bloom-forming cyanobacterium.</title>
        <authorList>
            <person name="Kust A."/>
            <person name="Mares J."/>
            <person name="Jokela J."/>
            <person name="Urajova P."/>
            <person name="Hajek J."/>
            <person name="Saurav K."/>
            <person name="Voracova K."/>
            <person name="Fewer D.P."/>
            <person name="Haapaniemi E."/>
            <person name="Permi P."/>
            <person name="Rehakova K."/>
            <person name="Sivonen K."/>
            <person name="Hrouzek P."/>
        </authorList>
    </citation>
    <scope>NUCLEOTIDE SEQUENCE [LARGE SCALE GENOMIC DNA]</scope>
    <source>
        <strain evidence="1 2">CHARLIE-1</strain>
    </source>
</reference>
<dbReference type="Pfam" id="PF14597">
    <property type="entry name" value="Lactamase_B_5"/>
    <property type="match status" value="1"/>
</dbReference>